<dbReference type="Proteomes" id="UP001501417">
    <property type="component" value="Unassembled WGS sequence"/>
</dbReference>
<keyword evidence="1" id="KW-0812">Transmembrane</keyword>
<evidence type="ECO:0000256" key="1">
    <source>
        <dbReference type="SAM" id="Phobius"/>
    </source>
</evidence>
<keyword evidence="3" id="KW-1185">Reference proteome</keyword>
<dbReference type="EMBL" id="BAABGF010000039">
    <property type="protein sequence ID" value="GAA4289931.1"/>
    <property type="molecule type" value="Genomic_DNA"/>
</dbReference>
<feature type="transmembrane region" description="Helical" evidence="1">
    <location>
        <begin position="74"/>
        <end position="94"/>
    </location>
</feature>
<proteinExistence type="predicted"/>
<name>A0ABP8EZ16_9MYCO</name>
<evidence type="ECO:0000313" key="2">
    <source>
        <dbReference type="EMBL" id="GAA4289931.1"/>
    </source>
</evidence>
<protein>
    <submittedName>
        <fullName evidence="2">Uncharacterized protein</fullName>
    </submittedName>
</protein>
<gene>
    <name evidence="2" type="ORF">GCM10023161_33600</name>
</gene>
<evidence type="ECO:0000313" key="3">
    <source>
        <dbReference type="Proteomes" id="UP001501417"/>
    </source>
</evidence>
<keyword evidence="1" id="KW-1133">Transmembrane helix</keyword>
<organism evidence="2 3">
    <name type="scientific">Mycobacterium paraffinicum</name>
    <dbReference type="NCBI Taxonomy" id="53378"/>
    <lineage>
        <taxon>Bacteria</taxon>
        <taxon>Bacillati</taxon>
        <taxon>Actinomycetota</taxon>
        <taxon>Actinomycetes</taxon>
        <taxon>Mycobacteriales</taxon>
        <taxon>Mycobacteriaceae</taxon>
        <taxon>Mycobacterium</taxon>
    </lineage>
</organism>
<feature type="transmembrane region" description="Helical" evidence="1">
    <location>
        <begin position="114"/>
        <end position="135"/>
    </location>
</feature>
<dbReference type="RefSeq" id="WP_264036982.1">
    <property type="nucleotide sequence ID" value="NZ_BAABGF010000039.1"/>
</dbReference>
<keyword evidence="1" id="KW-0472">Membrane</keyword>
<feature type="transmembrane region" description="Helical" evidence="1">
    <location>
        <begin position="48"/>
        <end position="67"/>
    </location>
</feature>
<accession>A0ABP8EZ16</accession>
<reference evidence="3" key="1">
    <citation type="journal article" date="2019" name="Int. J. Syst. Evol. Microbiol.">
        <title>The Global Catalogue of Microorganisms (GCM) 10K type strain sequencing project: providing services to taxonomists for standard genome sequencing and annotation.</title>
        <authorList>
            <consortium name="The Broad Institute Genomics Platform"/>
            <consortium name="The Broad Institute Genome Sequencing Center for Infectious Disease"/>
            <person name="Wu L."/>
            <person name="Ma J."/>
        </authorList>
    </citation>
    <scope>NUCLEOTIDE SEQUENCE [LARGE SCALE GENOMIC DNA]</scope>
    <source>
        <strain evidence="3">JCM 17782</strain>
    </source>
</reference>
<feature type="transmembrane region" description="Helical" evidence="1">
    <location>
        <begin position="17"/>
        <end position="36"/>
    </location>
</feature>
<sequence>MSTPEQSQTRTRMFARVLGPYLTIVPITVAVRGSYMRELFTEFKANPMWPWLYGAILLMSGIFIIAFHQYWRSLAAVMVSAVGWFFLIRGVLLLTVPRAYDAAGDAIYTSGMSVAIWVLFGCIAAAGLYLTYVGWKPERSGSD</sequence>
<comment type="caution">
    <text evidence="2">The sequence shown here is derived from an EMBL/GenBank/DDBJ whole genome shotgun (WGS) entry which is preliminary data.</text>
</comment>